<feature type="region of interest" description="Disordered" evidence="1">
    <location>
        <begin position="108"/>
        <end position="129"/>
    </location>
</feature>
<dbReference type="RefSeq" id="XP_054939957.1">
    <property type="nucleotide sequence ID" value="XM_055083982.1"/>
</dbReference>
<evidence type="ECO:0000313" key="4">
    <source>
        <dbReference type="RefSeq" id="XP_054939955.1"/>
    </source>
</evidence>
<organism evidence="3 8">
    <name type="scientific">Physeter macrocephalus</name>
    <name type="common">Sperm whale</name>
    <name type="synonym">Physeter catodon</name>
    <dbReference type="NCBI Taxonomy" id="9755"/>
    <lineage>
        <taxon>Eukaryota</taxon>
        <taxon>Metazoa</taxon>
        <taxon>Chordata</taxon>
        <taxon>Craniata</taxon>
        <taxon>Vertebrata</taxon>
        <taxon>Euteleostomi</taxon>
        <taxon>Mammalia</taxon>
        <taxon>Eutheria</taxon>
        <taxon>Laurasiatheria</taxon>
        <taxon>Artiodactyla</taxon>
        <taxon>Whippomorpha</taxon>
        <taxon>Cetacea</taxon>
        <taxon>Odontoceti</taxon>
        <taxon>Physeteridae</taxon>
        <taxon>Physeter</taxon>
    </lineage>
</organism>
<accession>A0A9W2WLA8</accession>
<evidence type="ECO:0000313" key="6">
    <source>
        <dbReference type="RefSeq" id="XP_054939957.1"/>
    </source>
</evidence>
<dbReference type="OrthoDB" id="2016523at2759"/>
<name>A0A9W2WLA8_PHYMC</name>
<feature type="domain" description="MGAT4 conserved region" evidence="2">
    <location>
        <begin position="1"/>
        <end position="76"/>
    </location>
</feature>
<dbReference type="AlphaFoldDB" id="A0A9W2WLA8"/>
<dbReference type="Proteomes" id="UP000248484">
    <property type="component" value="Chromosome 4"/>
</dbReference>
<feature type="region of interest" description="Disordered" evidence="1">
    <location>
        <begin position="189"/>
        <end position="219"/>
    </location>
</feature>
<dbReference type="PANTHER" id="PTHR12062">
    <property type="entry name" value="N-ACETYLGLUCOSAMINYLTRANSFERASE VI"/>
    <property type="match status" value="1"/>
</dbReference>
<dbReference type="RefSeq" id="XP_054939955.1">
    <property type="nucleotide sequence ID" value="XM_055083980.1"/>
</dbReference>
<reference evidence="4 5" key="1">
    <citation type="submission" date="2025-04" db="UniProtKB">
        <authorList>
            <consortium name="RefSeq"/>
        </authorList>
    </citation>
    <scope>IDENTIFICATION</scope>
    <source>
        <tissue evidence="4 5">Muscle</tissue>
    </source>
</reference>
<evidence type="ECO:0000259" key="2">
    <source>
        <dbReference type="Pfam" id="PF04666"/>
    </source>
</evidence>
<evidence type="ECO:0000313" key="5">
    <source>
        <dbReference type="RefSeq" id="XP_054939956.1"/>
    </source>
</evidence>
<dbReference type="Pfam" id="PF04666">
    <property type="entry name" value="MGAT4_cons"/>
    <property type="match status" value="1"/>
</dbReference>
<protein>
    <submittedName>
        <fullName evidence="4 5">Alpha-1,3-mannosyl-glycoprotein 4-beta-N-acetylglucosaminyltransferase-like protein MGAT4E</fullName>
    </submittedName>
</protein>
<dbReference type="KEGG" id="pcad:102996145"/>
<gene>
    <name evidence="4 5 6 7 8" type="primary">LOC102996145</name>
</gene>
<evidence type="ECO:0000256" key="1">
    <source>
        <dbReference type="SAM" id="MobiDB-lite"/>
    </source>
</evidence>
<evidence type="ECO:0000313" key="3">
    <source>
        <dbReference type="Proteomes" id="UP000248484"/>
    </source>
</evidence>
<keyword evidence="3" id="KW-1185">Reference proteome</keyword>
<dbReference type="GeneID" id="102996145"/>
<sequence length="219" mass="24399">MRFATKLSDYFPLLEDDALCAPNFISHVRWKVDTLGSQPWVLLEFSNLGFLGKLFRSGDPPVLARFLLLHREKPLARLPPRSRTLLAQRDPILRRPFLSYHRLSYRAPNDSRKASGTQKTSPYAPDGPPGAVFTDRKVFEVHFSWEACSLDESFFWAHSVGAGNHPDLRRVQVLTGTMLRGKCALRGAGGAGCKPEGTPQPAPASPGCASSWKGTWIRR</sequence>
<dbReference type="RefSeq" id="XP_054939958.1">
    <property type="nucleotide sequence ID" value="XM_055083983.1"/>
</dbReference>
<dbReference type="GO" id="GO:0006487">
    <property type="term" value="P:protein N-linked glycosylation"/>
    <property type="evidence" value="ECO:0007669"/>
    <property type="project" value="TreeGrafter"/>
</dbReference>
<dbReference type="InterPro" id="IPR006759">
    <property type="entry name" value="Glyco_transf_54"/>
</dbReference>
<evidence type="ECO:0000313" key="8">
    <source>
        <dbReference type="RefSeq" id="XP_054939959.1"/>
    </source>
</evidence>
<dbReference type="RefSeq" id="XP_054939959.1">
    <property type="nucleotide sequence ID" value="XM_055083984.1"/>
</dbReference>
<dbReference type="PANTHER" id="PTHR12062:SF11">
    <property type="entry name" value="ALPHA-1,3-MANNOSYL-GLYCOPROTEIN 4-BETA-N-ACETYLGLUCOSAMINYLTRANSFERASE-LIKE PROTEIN MGAT4E"/>
    <property type="match status" value="1"/>
</dbReference>
<dbReference type="InterPro" id="IPR057279">
    <property type="entry name" value="MGAT4"/>
</dbReference>
<proteinExistence type="predicted"/>
<dbReference type="GO" id="GO:0008375">
    <property type="term" value="F:acetylglucosaminyltransferase activity"/>
    <property type="evidence" value="ECO:0007669"/>
    <property type="project" value="TreeGrafter"/>
</dbReference>
<dbReference type="RefSeq" id="XP_054939956.1">
    <property type="nucleotide sequence ID" value="XM_055083981.1"/>
</dbReference>
<evidence type="ECO:0000313" key="7">
    <source>
        <dbReference type="RefSeq" id="XP_054939958.1"/>
    </source>
</evidence>